<proteinExistence type="predicted"/>
<keyword evidence="2" id="KW-1185">Reference proteome</keyword>
<dbReference type="Proteomes" id="UP001235343">
    <property type="component" value="Unassembled WGS sequence"/>
</dbReference>
<evidence type="ECO:0000313" key="2">
    <source>
        <dbReference type="Proteomes" id="UP001235343"/>
    </source>
</evidence>
<dbReference type="RefSeq" id="WP_285933602.1">
    <property type="nucleotide sequence ID" value="NZ_JASTZU010000058.1"/>
</dbReference>
<reference evidence="1 2" key="1">
    <citation type="submission" date="2023-06" db="EMBL/GenBank/DDBJ databases">
        <title>Aquibacillus rhizosphaerae LR5S19.</title>
        <authorList>
            <person name="Sun J.-Q."/>
        </authorList>
    </citation>
    <scope>NUCLEOTIDE SEQUENCE [LARGE SCALE GENOMIC DNA]</scope>
    <source>
        <strain evidence="1 2">LR5S19</strain>
    </source>
</reference>
<sequence length="65" mass="7630">MHVSIVKPHIKYTEAISTICATGWKQTVEGKLSKDYQEKNVNTWYRYERVYNDNNVGLYSPYRAA</sequence>
<evidence type="ECO:0000313" key="1">
    <source>
        <dbReference type="EMBL" id="MDL4842322.1"/>
    </source>
</evidence>
<organism evidence="1 2">
    <name type="scientific">Aquibacillus rhizosphaerae</name>
    <dbReference type="NCBI Taxonomy" id="3051431"/>
    <lineage>
        <taxon>Bacteria</taxon>
        <taxon>Bacillati</taxon>
        <taxon>Bacillota</taxon>
        <taxon>Bacilli</taxon>
        <taxon>Bacillales</taxon>
        <taxon>Bacillaceae</taxon>
        <taxon>Aquibacillus</taxon>
    </lineage>
</organism>
<protein>
    <submittedName>
        <fullName evidence="1">Uncharacterized protein</fullName>
    </submittedName>
</protein>
<gene>
    <name evidence="1" type="ORF">QQS35_17935</name>
</gene>
<comment type="caution">
    <text evidence="1">The sequence shown here is derived from an EMBL/GenBank/DDBJ whole genome shotgun (WGS) entry which is preliminary data.</text>
</comment>
<name>A0ABT7L8X9_9BACI</name>
<dbReference type="EMBL" id="JASTZU010000058">
    <property type="protein sequence ID" value="MDL4842322.1"/>
    <property type="molecule type" value="Genomic_DNA"/>
</dbReference>
<accession>A0ABT7L8X9</accession>